<proteinExistence type="predicted"/>
<evidence type="ECO:0000313" key="4">
    <source>
        <dbReference type="EMBL" id="BCJ66950.1"/>
    </source>
</evidence>
<evidence type="ECO:0000259" key="3">
    <source>
        <dbReference type="Pfam" id="PF00188"/>
    </source>
</evidence>
<dbReference type="Pfam" id="PF00188">
    <property type="entry name" value="CAP"/>
    <property type="match status" value="1"/>
</dbReference>
<dbReference type="CDD" id="cd05379">
    <property type="entry name" value="CAP_bacterial"/>
    <property type="match status" value="1"/>
</dbReference>
<feature type="region of interest" description="Disordered" evidence="1">
    <location>
        <begin position="196"/>
        <end position="216"/>
    </location>
</feature>
<reference evidence="4" key="1">
    <citation type="submission" date="2020-08" db="EMBL/GenBank/DDBJ databases">
        <title>Whole genome shotgun sequence of Polymorphospora rubra NBRC 101157.</title>
        <authorList>
            <person name="Komaki H."/>
            <person name="Tamura T."/>
        </authorList>
    </citation>
    <scope>NUCLEOTIDE SEQUENCE</scope>
    <source>
        <strain evidence="4">NBRC 101157</strain>
    </source>
</reference>
<protein>
    <recommendedName>
        <fullName evidence="3">SCP domain-containing protein</fullName>
    </recommendedName>
</protein>
<accession>A0A810N240</accession>
<feature type="compositionally biased region" description="Basic and acidic residues" evidence="1">
    <location>
        <begin position="196"/>
        <end position="207"/>
    </location>
</feature>
<feature type="compositionally biased region" description="Low complexity" evidence="1">
    <location>
        <begin position="96"/>
        <end position="116"/>
    </location>
</feature>
<dbReference type="KEGG" id="pry:Prubr_39710"/>
<organism evidence="4 5">
    <name type="scientific">Polymorphospora rubra</name>
    <dbReference type="NCBI Taxonomy" id="338584"/>
    <lineage>
        <taxon>Bacteria</taxon>
        <taxon>Bacillati</taxon>
        <taxon>Actinomycetota</taxon>
        <taxon>Actinomycetes</taxon>
        <taxon>Micromonosporales</taxon>
        <taxon>Micromonosporaceae</taxon>
        <taxon>Polymorphospora</taxon>
    </lineage>
</organism>
<dbReference type="PANTHER" id="PTHR31157:SF1">
    <property type="entry name" value="SCP DOMAIN-CONTAINING PROTEIN"/>
    <property type="match status" value="1"/>
</dbReference>
<gene>
    <name evidence="4" type="ORF">Prubr_39710</name>
</gene>
<dbReference type="PANTHER" id="PTHR31157">
    <property type="entry name" value="SCP DOMAIN-CONTAINING PROTEIN"/>
    <property type="match status" value="1"/>
</dbReference>
<dbReference type="AlphaFoldDB" id="A0A810N240"/>
<dbReference type="RefSeq" id="WP_212816362.1">
    <property type="nucleotide sequence ID" value="NZ_AP023359.1"/>
</dbReference>
<keyword evidence="5" id="KW-1185">Reference proteome</keyword>
<feature type="region of interest" description="Disordered" evidence="1">
    <location>
        <begin position="80"/>
        <end position="163"/>
    </location>
</feature>
<sequence length="286" mass="29097">MRTVAPALTPADGGDSVYGESHEPDRPPTSRGRGRHRGPRRLSGLFGLAAVVSVLLVGLGVGAALLPSYLAGGPETTSTGVTTGDGAGNGLVNPDGLPLATDPATATPTGSATPSDSPSPAPTPTSASPRPTPKPSKTSATPSRTPSRTPTTRTESGGGGSQEEQVVAIVNQRRAEAGCGAVRTNANLAKAARLHSEDQAAHSRMSHEGSNGSSPWQRAEQAGYQRAISENVAAGYRTPAAVMEGWMNSPGHRANILNCDAKAIGMGIARSADGTIYWTQMFGSAV</sequence>
<keyword evidence="2" id="KW-0472">Membrane</keyword>
<evidence type="ECO:0000313" key="5">
    <source>
        <dbReference type="Proteomes" id="UP000680866"/>
    </source>
</evidence>
<dbReference type="Gene3D" id="3.40.33.10">
    <property type="entry name" value="CAP"/>
    <property type="match status" value="1"/>
</dbReference>
<keyword evidence="2" id="KW-0812">Transmembrane</keyword>
<dbReference type="InterPro" id="IPR035940">
    <property type="entry name" value="CAP_sf"/>
</dbReference>
<dbReference type="SUPFAM" id="SSF55797">
    <property type="entry name" value="PR-1-like"/>
    <property type="match status" value="1"/>
</dbReference>
<feature type="domain" description="SCP" evidence="3">
    <location>
        <begin position="169"/>
        <end position="282"/>
    </location>
</feature>
<feature type="transmembrane region" description="Helical" evidence="2">
    <location>
        <begin position="45"/>
        <end position="70"/>
    </location>
</feature>
<dbReference type="Proteomes" id="UP000680866">
    <property type="component" value="Chromosome"/>
</dbReference>
<dbReference type="InterPro" id="IPR014044">
    <property type="entry name" value="CAP_dom"/>
</dbReference>
<evidence type="ECO:0000256" key="1">
    <source>
        <dbReference type="SAM" id="MobiDB-lite"/>
    </source>
</evidence>
<dbReference type="EMBL" id="AP023359">
    <property type="protein sequence ID" value="BCJ66950.1"/>
    <property type="molecule type" value="Genomic_DNA"/>
</dbReference>
<keyword evidence="2" id="KW-1133">Transmembrane helix</keyword>
<feature type="region of interest" description="Disordered" evidence="1">
    <location>
        <begin position="1"/>
        <end position="38"/>
    </location>
</feature>
<name>A0A810N240_9ACTN</name>
<feature type="compositionally biased region" description="Low complexity" evidence="1">
    <location>
        <begin position="124"/>
        <end position="155"/>
    </location>
</feature>
<evidence type="ECO:0000256" key="2">
    <source>
        <dbReference type="SAM" id="Phobius"/>
    </source>
</evidence>